<accession>A0A5C4MDJ1</accession>
<name>A0A5C4MDJ1_9PSEU</name>
<dbReference type="EMBL" id="VDFW01000001">
    <property type="protein sequence ID" value="TNC29613.1"/>
    <property type="molecule type" value="Genomic_DNA"/>
</dbReference>
<dbReference type="Proteomes" id="UP000305546">
    <property type="component" value="Unassembled WGS sequence"/>
</dbReference>
<evidence type="ECO:0000313" key="2">
    <source>
        <dbReference type="EMBL" id="TNC29613.1"/>
    </source>
</evidence>
<dbReference type="InterPro" id="IPR002645">
    <property type="entry name" value="STAS_dom"/>
</dbReference>
<dbReference type="PROSITE" id="PS50801">
    <property type="entry name" value="STAS"/>
    <property type="match status" value="1"/>
</dbReference>
<dbReference type="AlphaFoldDB" id="A0A5C4MDJ1"/>
<organism evidence="2 3">
    <name type="scientific">Amycolatopsis alkalitolerans</name>
    <dbReference type="NCBI Taxonomy" id="2547244"/>
    <lineage>
        <taxon>Bacteria</taxon>
        <taxon>Bacillati</taxon>
        <taxon>Actinomycetota</taxon>
        <taxon>Actinomycetes</taxon>
        <taxon>Pseudonocardiales</taxon>
        <taxon>Pseudonocardiaceae</taxon>
        <taxon>Amycolatopsis</taxon>
    </lineage>
</organism>
<evidence type="ECO:0000313" key="3">
    <source>
        <dbReference type="Proteomes" id="UP000305546"/>
    </source>
</evidence>
<reference evidence="2 3" key="1">
    <citation type="submission" date="2019-06" db="EMBL/GenBank/DDBJ databases">
        <title>Amycolatopsis alkalitolerans sp. nov., isolated from Gastrodia elata Blume.</title>
        <authorList>
            <person name="Narsing Rao M.P."/>
            <person name="Li W.J."/>
        </authorList>
    </citation>
    <scope>NUCLEOTIDE SEQUENCE [LARGE SCALE GENOMIC DNA]</scope>
    <source>
        <strain evidence="2 3">SYSUP0005</strain>
    </source>
</reference>
<dbReference type="Gene3D" id="3.30.750.24">
    <property type="entry name" value="STAS domain"/>
    <property type="match status" value="1"/>
</dbReference>
<keyword evidence="3" id="KW-1185">Reference proteome</keyword>
<comment type="caution">
    <text evidence="2">The sequence shown here is derived from an EMBL/GenBank/DDBJ whole genome shotgun (WGS) entry which is preliminary data.</text>
</comment>
<gene>
    <name evidence="2" type="ORF">FG385_01215</name>
</gene>
<sequence>MVDLSRVAFLGSSGLKTLVRAASEAERRREPLRIVVDANRPVIRPIELTGLDQVLALYHGVDKALVGDSQER</sequence>
<dbReference type="RefSeq" id="WP_139094684.1">
    <property type="nucleotide sequence ID" value="NZ_VDFW01000001.1"/>
</dbReference>
<protein>
    <submittedName>
        <fullName evidence="2">STAS domain-containing protein</fullName>
    </submittedName>
</protein>
<feature type="domain" description="STAS" evidence="1">
    <location>
        <begin position="1"/>
        <end position="68"/>
    </location>
</feature>
<dbReference type="InterPro" id="IPR036513">
    <property type="entry name" value="STAS_dom_sf"/>
</dbReference>
<dbReference type="Pfam" id="PF01740">
    <property type="entry name" value="STAS"/>
    <property type="match status" value="1"/>
</dbReference>
<evidence type="ECO:0000259" key="1">
    <source>
        <dbReference type="PROSITE" id="PS50801"/>
    </source>
</evidence>
<proteinExistence type="predicted"/>
<dbReference type="SUPFAM" id="SSF52091">
    <property type="entry name" value="SpoIIaa-like"/>
    <property type="match status" value="1"/>
</dbReference>
<dbReference type="CDD" id="cd07043">
    <property type="entry name" value="STAS_anti-anti-sigma_factors"/>
    <property type="match status" value="1"/>
</dbReference>